<feature type="domain" description="DUF4142" evidence="4">
    <location>
        <begin position="94"/>
        <end position="212"/>
    </location>
</feature>
<dbReference type="Pfam" id="PF13628">
    <property type="entry name" value="DUF4142"/>
    <property type="match status" value="1"/>
</dbReference>
<keyword evidence="1" id="KW-0175">Coiled coil</keyword>
<name>A0A1I1Y948_9BACT</name>
<gene>
    <name evidence="5" type="ORF">SAMN02745121_03252</name>
</gene>
<evidence type="ECO:0000256" key="1">
    <source>
        <dbReference type="SAM" id="Coils"/>
    </source>
</evidence>
<evidence type="ECO:0000256" key="3">
    <source>
        <dbReference type="SAM" id="SignalP"/>
    </source>
</evidence>
<evidence type="ECO:0000256" key="2">
    <source>
        <dbReference type="SAM" id="MobiDB-lite"/>
    </source>
</evidence>
<keyword evidence="3" id="KW-0732">Signal</keyword>
<evidence type="ECO:0000313" key="6">
    <source>
        <dbReference type="Proteomes" id="UP000199400"/>
    </source>
</evidence>
<proteinExistence type="predicted"/>
<accession>A0A1I1Y948</accession>
<evidence type="ECO:0000259" key="4">
    <source>
        <dbReference type="Pfam" id="PF13628"/>
    </source>
</evidence>
<dbReference type="RefSeq" id="WP_096329896.1">
    <property type="nucleotide sequence ID" value="NZ_FOMX01000009.1"/>
</dbReference>
<feature type="chain" id="PRO_5011509666" description="DUF4142 domain-containing protein" evidence="3">
    <location>
        <begin position="25"/>
        <end position="222"/>
    </location>
</feature>
<feature type="signal peptide" evidence="3">
    <location>
        <begin position="1"/>
        <end position="24"/>
    </location>
</feature>
<reference evidence="6" key="1">
    <citation type="submission" date="2016-10" db="EMBL/GenBank/DDBJ databases">
        <authorList>
            <person name="Varghese N."/>
            <person name="Submissions S."/>
        </authorList>
    </citation>
    <scope>NUCLEOTIDE SEQUENCE [LARGE SCALE GENOMIC DNA]</scope>
    <source>
        <strain evidence="6">ATCC 25963</strain>
    </source>
</reference>
<dbReference type="EMBL" id="FOMX01000009">
    <property type="protein sequence ID" value="SFE16081.1"/>
    <property type="molecule type" value="Genomic_DNA"/>
</dbReference>
<evidence type="ECO:0000313" key="5">
    <source>
        <dbReference type="EMBL" id="SFE16081.1"/>
    </source>
</evidence>
<keyword evidence="6" id="KW-1185">Reference proteome</keyword>
<protein>
    <recommendedName>
        <fullName evidence="4">DUF4142 domain-containing protein</fullName>
    </recommendedName>
</protein>
<organism evidence="5 6">
    <name type="scientific">Nannocystis exedens</name>
    <dbReference type="NCBI Taxonomy" id="54"/>
    <lineage>
        <taxon>Bacteria</taxon>
        <taxon>Pseudomonadati</taxon>
        <taxon>Myxococcota</taxon>
        <taxon>Polyangia</taxon>
        <taxon>Nannocystales</taxon>
        <taxon>Nannocystaceae</taxon>
        <taxon>Nannocystis</taxon>
    </lineage>
</organism>
<dbReference type="AlphaFoldDB" id="A0A1I1Y948"/>
<feature type="coiled-coil region" evidence="1">
    <location>
        <begin position="192"/>
        <end position="219"/>
    </location>
</feature>
<dbReference type="InterPro" id="IPR025419">
    <property type="entry name" value="DUF4142"/>
</dbReference>
<feature type="region of interest" description="Disordered" evidence="2">
    <location>
        <begin position="23"/>
        <end position="69"/>
    </location>
</feature>
<dbReference type="STRING" id="54.SAMN02745121_03252"/>
<dbReference type="Proteomes" id="UP000199400">
    <property type="component" value="Unassembled WGS sequence"/>
</dbReference>
<sequence length="222" mass="24437">MSFDKTALPLTVALALALPGVAAATDVPPDPSRPTTPTTGAPTNPHPPTSPTHNTDENPTNVQAPTDEITDEEILMVIETISDSSAEHNRRVQKSIKNRRVKKFAENRVKHARAAKKRQTAMHARHKLKPKSGPVDAAYKASMDETYKDLDTAARGHEFDLTYIDDEIQALTNIRDAIDRKFIPNVDLPELRDELNTVRAQIETDLKAAEAIRVALRAQPAA</sequence>